<dbReference type="Proteomes" id="UP000030466">
    <property type="component" value="Unassembled WGS sequence"/>
</dbReference>
<reference evidence="1 2" key="1">
    <citation type="journal article" date="2003" name="Int. J. Syst. Evol. Microbiol.">
        <title>Kocuria polaris sp. nov., an orange-pigmented psychrophilic bacterium isolated from an Antarctic cyanobacterial mat sample.</title>
        <authorList>
            <person name="Reddy G.S."/>
            <person name="Prakash J.S."/>
            <person name="Prabahar V."/>
            <person name="Matsumoto G.I."/>
            <person name="Stackebrandt E."/>
            <person name="Shivaji S."/>
        </authorList>
    </citation>
    <scope>NUCLEOTIDE SEQUENCE [LARGE SCALE GENOMIC DNA]</scope>
    <source>
        <strain evidence="1 2">CMS 76or</strain>
    </source>
</reference>
<keyword evidence="2" id="KW-1185">Reference proteome</keyword>
<evidence type="ECO:0000313" key="1">
    <source>
        <dbReference type="EMBL" id="KHD96861.1"/>
    </source>
</evidence>
<sequence length="102" mass="10952">MLATTLGVVEDAHVLRRHLGDLSSVIVMSHRIRAPDCGVFVEAGEVVRVRVTGLELLQQHLHVAVDPVGDERIPAGAFDAGRQVDQRLQDRDVVGGVGADLP</sequence>
<accession>A0A0A6VQF1</accession>
<protein>
    <submittedName>
        <fullName evidence="1">Uncharacterized protein</fullName>
    </submittedName>
</protein>
<organism evidence="1 2">
    <name type="scientific">Kocuria rosea subsp. polaris</name>
    <dbReference type="NCBI Taxonomy" id="136273"/>
    <lineage>
        <taxon>Bacteria</taxon>
        <taxon>Bacillati</taxon>
        <taxon>Actinomycetota</taxon>
        <taxon>Actinomycetes</taxon>
        <taxon>Micrococcales</taxon>
        <taxon>Micrococcaceae</taxon>
        <taxon>Kocuria</taxon>
    </lineage>
</organism>
<evidence type="ECO:0000313" key="2">
    <source>
        <dbReference type="Proteomes" id="UP000030466"/>
    </source>
</evidence>
<dbReference type="RefSeq" id="WP_035928654.1">
    <property type="nucleotide sequence ID" value="NZ_JSUH01000012.1"/>
</dbReference>
<proteinExistence type="predicted"/>
<gene>
    <name evidence="1" type="ORF">GY22_13575</name>
</gene>
<name>A0A0A6VQF1_KOCRO</name>
<comment type="caution">
    <text evidence="1">The sequence shown here is derived from an EMBL/GenBank/DDBJ whole genome shotgun (WGS) entry which is preliminary data.</text>
</comment>
<dbReference type="AlphaFoldDB" id="A0A0A6VQF1"/>
<dbReference type="EMBL" id="JSUH01000012">
    <property type="protein sequence ID" value="KHD96861.1"/>
    <property type="molecule type" value="Genomic_DNA"/>
</dbReference>